<sequence length="166" mass="19394">MEQIHTCLWNLAEEDTVDHQGNWSPKHTYGFVNNYNPNLLVSLWYNHDIKLLTNGEDTKNATWYITKYATKNQQKLSNISALLAKGLAYHFQDEKYIDSIHDHSHLLVFQCFHTLNRNMEQSGPQVISYLMGWGDSFKSHNYAPLYWTAMAGYLHQKFPELNIPSK</sequence>
<accession>A0A9P6AM05</accession>
<name>A0A9P6AM05_9AGAM</name>
<dbReference type="AlphaFoldDB" id="A0A9P6AM05"/>
<protein>
    <submittedName>
        <fullName evidence="1">Uncharacterized protein</fullName>
    </submittedName>
</protein>
<gene>
    <name evidence="1" type="ORF">BS47DRAFT_1373748</name>
</gene>
<reference evidence="1" key="1">
    <citation type="journal article" date="2020" name="Nat. Commun.">
        <title>Large-scale genome sequencing of mycorrhizal fungi provides insights into the early evolution of symbiotic traits.</title>
        <authorList>
            <person name="Miyauchi S."/>
            <person name="Kiss E."/>
            <person name="Kuo A."/>
            <person name="Drula E."/>
            <person name="Kohler A."/>
            <person name="Sanchez-Garcia M."/>
            <person name="Morin E."/>
            <person name="Andreopoulos B."/>
            <person name="Barry K.W."/>
            <person name="Bonito G."/>
            <person name="Buee M."/>
            <person name="Carver A."/>
            <person name="Chen C."/>
            <person name="Cichocki N."/>
            <person name="Clum A."/>
            <person name="Culley D."/>
            <person name="Crous P.W."/>
            <person name="Fauchery L."/>
            <person name="Girlanda M."/>
            <person name="Hayes R.D."/>
            <person name="Keri Z."/>
            <person name="LaButti K."/>
            <person name="Lipzen A."/>
            <person name="Lombard V."/>
            <person name="Magnuson J."/>
            <person name="Maillard F."/>
            <person name="Murat C."/>
            <person name="Nolan M."/>
            <person name="Ohm R.A."/>
            <person name="Pangilinan J."/>
            <person name="Pereira M.F."/>
            <person name="Perotto S."/>
            <person name="Peter M."/>
            <person name="Pfister S."/>
            <person name="Riley R."/>
            <person name="Sitrit Y."/>
            <person name="Stielow J.B."/>
            <person name="Szollosi G."/>
            <person name="Zifcakova L."/>
            <person name="Stursova M."/>
            <person name="Spatafora J.W."/>
            <person name="Tedersoo L."/>
            <person name="Vaario L.M."/>
            <person name="Yamada A."/>
            <person name="Yan M."/>
            <person name="Wang P."/>
            <person name="Xu J."/>
            <person name="Bruns T."/>
            <person name="Baldrian P."/>
            <person name="Vilgalys R."/>
            <person name="Dunand C."/>
            <person name="Henrissat B."/>
            <person name="Grigoriev I.V."/>
            <person name="Hibbett D."/>
            <person name="Nagy L.G."/>
            <person name="Martin F.M."/>
        </authorList>
    </citation>
    <scope>NUCLEOTIDE SEQUENCE</scope>
    <source>
        <strain evidence="1">UP504</strain>
    </source>
</reference>
<organism evidence="1 2">
    <name type="scientific">Hydnum rufescens UP504</name>
    <dbReference type="NCBI Taxonomy" id="1448309"/>
    <lineage>
        <taxon>Eukaryota</taxon>
        <taxon>Fungi</taxon>
        <taxon>Dikarya</taxon>
        <taxon>Basidiomycota</taxon>
        <taxon>Agaricomycotina</taxon>
        <taxon>Agaricomycetes</taxon>
        <taxon>Cantharellales</taxon>
        <taxon>Hydnaceae</taxon>
        <taxon>Hydnum</taxon>
    </lineage>
</organism>
<evidence type="ECO:0000313" key="1">
    <source>
        <dbReference type="EMBL" id="KAF9507992.1"/>
    </source>
</evidence>
<dbReference type="Proteomes" id="UP000886523">
    <property type="component" value="Unassembled WGS sequence"/>
</dbReference>
<evidence type="ECO:0000313" key="2">
    <source>
        <dbReference type="Proteomes" id="UP000886523"/>
    </source>
</evidence>
<keyword evidence="2" id="KW-1185">Reference proteome</keyword>
<comment type="caution">
    <text evidence="1">The sequence shown here is derived from an EMBL/GenBank/DDBJ whole genome shotgun (WGS) entry which is preliminary data.</text>
</comment>
<dbReference type="OrthoDB" id="3054702at2759"/>
<dbReference type="EMBL" id="MU129067">
    <property type="protein sequence ID" value="KAF9507992.1"/>
    <property type="molecule type" value="Genomic_DNA"/>
</dbReference>
<proteinExistence type="predicted"/>